<dbReference type="InterPro" id="IPR000863">
    <property type="entry name" value="Sulfotransferase_dom"/>
</dbReference>
<evidence type="ECO:0000256" key="2">
    <source>
        <dbReference type="ARBA" id="ARBA00022679"/>
    </source>
</evidence>
<feature type="domain" description="Sulfotransferase" evidence="3">
    <location>
        <begin position="1138"/>
        <end position="1347"/>
    </location>
</feature>
<feature type="domain" description="Sulfotransferase" evidence="3">
    <location>
        <begin position="30"/>
        <end position="290"/>
    </location>
</feature>
<dbReference type="Pfam" id="PF00685">
    <property type="entry name" value="Sulfotransfer_1"/>
    <property type="match status" value="6"/>
</dbReference>
<evidence type="ECO:0000313" key="5">
    <source>
        <dbReference type="Proteomes" id="UP000324832"/>
    </source>
</evidence>
<protein>
    <recommendedName>
        <fullName evidence="3">Sulfotransferase domain-containing protein</fullName>
    </recommendedName>
</protein>
<dbReference type="InterPro" id="IPR027417">
    <property type="entry name" value="P-loop_NTPase"/>
</dbReference>
<feature type="domain" description="Sulfotransferase" evidence="3">
    <location>
        <begin position="428"/>
        <end position="505"/>
    </location>
</feature>
<feature type="domain" description="Sulfotransferase" evidence="3">
    <location>
        <begin position="704"/>
        <end position="818"/>
    </location>
</feature>
<reference evidence="4 5" key="1">
    <citation type="submission" date="2017-07" db="EMBL/GenBank/DDBJ databases">
        <authorList>
            <person name="Talla V."/>
            <person name="Backstrom N."/>
        </authorList>
    </citation>
    <scope>NUCLEOTIDE SEQUENCE [LARGE SCALE GENOMIC DNA]</scope>
</reference>
<keyword evidence="2" id="KW-0808">Transferase</keyword>
<proteinExistence type="inferred from homology"/>
<feature type="domain" description="Sulfotransferase" evidence="3">
    <location>
        <begin position="579"/>
        <end position="687"/>
    </location>
</feature>
<comment type="similarity">
    <text evidence="1">Belongs to the sulfotransferase 1 family.</text>
</comment>
<dbReference type="EMBL" id="FZQP02005900">
    <property type="protein sequence ID" value="VVD02246.1"/>
    <property type="molecule type" value="Genomic_DNA"/>
</dbReference>
<sequence>MGSNARKQFPYEIERLSEEENKKVASIFNGTTWVQEMVWLINNELDYDRAKAVTLNNRFPFLEMESMAEIIHTEPNEIIKKNMEQVKETILPILFDDILTMPTTSPRFIKTHLPLSLLPPTILDNNKVVYIAREPRDVVVSYYYHNKLARFINDEPDFKSFWKLFKDSEVIWSPFFPHVQEAWEKRNNPNLLFLFYEDLLKDLRGNVQRVAEFFGKSLTSEQLNELSEHLTFDNFKKNKAVNLEGMNKIGVFTKDGAFIRQGKSGTWRDHFDPEMTLEANRWISENLQNTDLRFPNMEMKMGSNTTKHFPYEIERLSEEENKKVASIYNGGIVLRFSRIGPQKYFMPKFYEKFAERIYNLELRADDIFVAIESIAEVIEGESNDLAKKYREAVLLFNDIVTMPTTSPRFIKTHLPLSLLPPTLLDNNKDLRGNVQRVAEFFGKSLTNEQLIGLCEHLTFDNFKKNKAVNYEHMIKKGKSGSWRDHFDPEMTLEADRWISENLQNTDLRFPNMEMKMRINKKEQFPFEIERLSDEENKEVTRCYNGGVVWKFIRIGPQKYFFPNIYEKFAERIYNLELRKDDIFVASFPKCGTTWLQELVWLINNNLDYDRAKTVILNKRFPFLEMEGLKGAINTETNEIMINYTEQDKKALIPMKFDDILTMPTTSPRFIKTHLPLSLLPPTLLDNNKLMKNMNDEPDLKTFWKFFKNSQEAWEKRNHPNLLFLFYEDLLKDLRGNVQRVAEFFGKSLTNEQLNELSEHLTFDNFKKNKAVNLEEMSEKGIFTKDGAFIRQGKSGTWRDHFDAEMTLEADRWISENLPNMDLRFPTNKKEQFPYEIERLSDEENKEVTRCFNGTTWLQELVWLINNNLDYDRAKTVILNKRFPFLEIEGVVETINTESNEIIKNKMEEAKKALIPMTFDDILTMPTTSPRFIKTHLPLSLLPPTLLNNNKMVYITREPRDVVVSFYYHTKLMRIMNDEPDFKTFWKFFKNSEEAWVQRNHPNLLFLFYEDLLNDLRGNVQRVAEFFGKSLTNEQLDELCEHLTFDNFKKNKAVNLEDMIKTGVFSKDGAFIRQGKSGSWRDHFDPEMTLEADRELTGFVRVGPKGYFFPHKFKEEAESTTFSMCVHPRMKEIFTEENKDDERKLKLLEWVTQPGTEQLAAATSRRFVKTHIPLSLLPPNLLDAKVVYVARDPRDVVVSFYHLNKSMRTQGYVGDFKQFWEFFSHDLHHWTPYFEHLKEAWEMRHHPNLLFLFYEELSKDLPKAVRRVADFLGKDFNDEQIAHLCEHLSIDSFKNNKSVNYDVMKELGIMIGNRGFIRKGKAGGWRDYFDEEMTFQAERWLADNLKDTDLRFPHLQF</sequence>
<feature type="domain" description="Sulfotransferase" evidence="3">
    <location>
        <begin position="853"/>
        <end position="1092"/>
    </location>
</feature>
<dbReference type="Proteomes" id="UP000324832">
    <property type="component" value="Unassembled WGS sequence"/>
</dbReference>
<name>A0A5E4QX74_9NEOP</name>
<dbReference type="PANTHER" id="PTHR11783">
    <property type="entry name" value="SULFOTRANSFERASE SULT"/>
    <property type="match status" value="1"/>
</dbReference>
<organism evidence="4 5">
    <name type="scientific">Leptidea sinapis</name>
    <dbReference type="NCBI Taxonomy" id="189913"/>
    <lineage>
        <taxon>Eukaryota</taxon>
        <taxon>Metazoa</taxon>
        <taxon>Ecdysozoa</taxon>
        <taxon>Arthropoda</taxon>
        <taxon>Hexapoda</taxon>
        <taxon>Insecta</taxon>
        <taxon>Pterygota</taxon>
        <taxon>Neoptera</taxon>
        <taxon>Endopterygota</taxon>
        <taxon>Lepidoptera</taxon>
        <taxon>Glossata</taxon>
        <taxon>Ditrysia</taxon>
        <taxon>Papilionoidea</taxon>
        <taxon>Pieridae</taxon>
        <taxon>Dismorphiinae</taxon>
        <taxon>Leptidea</taxon>
    </lineage>
</organism>
<accession>A0A5E4QX74</accession>
<dbReference type="GO" id="GO:0008146">
    <property type="term" value="F:sulfotransferase activity"/>
    <property type="evidence" value="ECO:0007669"/>
    <property type="project" value="InterPro"/>
</dbReference>
<dbReference type="SUPFAM" id="SSF52540">
    <property type="entry name" value="P-loop containing nucleoside triphosphate hydrolases"/>
    <property type="match status" value="5"/>
</dbReference>
<evidence type="ECO:0000256" key="1">
    <source>
        <dbReference type="ARBA" id="ARBA00005771"/>
    </source>
</evidence>
<gene>
    <name evidence="4" type="ORF">LSINAPIS_LOCUS12507</name>
</gene>
<dbReference type="Gene3D" id="3.40.50.300">
    <property type="entry name" value="P-loop containing nucleotide triphosphate hydrolases"/>
    <property type="match status" value="7"/>
</dbReference>
<evidence type="ECO:0000313" key="4">
    <source>
        <dbReference type="EMBL" id="VVD02246.1"/>
    </source>
</evidence>
<keyword evidence="5" id="KW-1185">Reference proteome</keyword>
<evidence type="ECO:0000259" key="3">
    <source>
        <dbReference type="Pfam" id="PF00685"/>
    </source>
</evidence>